<feature type="domain" description="Pyridine nucleotide-disulphide oxidoreductase dimerisation" evidence="15">
    <location>
        <begin position="352"/>
        <end position="461"/>
    </location>
</feature>
<evidence type="ECO:0000259" key="15">
    <source>
        <dbReference type="Pfam" id="PF02852"/>
    </source>
</evidence>
<feature type="binding site" evidence="12">
    <location>
        <position position="56"/>
    </location>
    <ligand>
        <name>FAD</name>
        <dbReference type="ChEBI" id="CHEBI:57692"/>
    </ligand>
</feature>
<evidence type="ECO:0000259" key="16">
    <source>
        <dbReference type="Pfam" id="PF07992"/>
    </source>
</evidence>
<dbReference type="Pfam" id="PF07992">
    <property type="entry name" value="Pyr_redox_2"/>
    <property type="match status" value="1"/>
</dbReference>
<keyword evidence="9 14" id="KW-0676">Redox-active center</keyword>
<dbReference type="OrthoDB" id="9800167at2"/>
<feature type="binding site" evidence="12">
    <location>
        <position position="318"/>
    </location>
    <ligand>
        <name>FAD</name>
        <dbReference type="ChEBI" id="CHEBI:57692"/>
    </ligand>
</feature>
<dbReference type="EC" id="1.8.1.4" evidence="2 14"/>
<dbReference type="AlphaFoldDB" id="A0A323TQR6"/>
<feature type="binding site" evidence="12">
    <location>
        <begin position="150"/>
        <end position="152"/>
    </location>
    <ligand>
        <name>FAD</name>
        <dbReference type="ChEBI" id="CHEBI:57692"/>
    </ligand>
</feature>
<evidence type="ECO:0000313" key="17">
    <source>
        <dbReference type="EMBL" id="PYZ94843.1"/>
    </source>
</evidence>
<dbReference type="NCBIfam" id="TIGR01350">
    <property type="entry name" value="lipoamide_DH"/>
    <property type="match status" value="1"/>
</dbReference>
<dbReference type="RefSeq" id="WP_110608476.1">
    <property type="nucleotide sequence ID" value="NZ_PDOD01000001.1"/>
</dbReference>
<dbReference type="SUPFAM" id="SSF51905">
    <property type="entry name" value="FAD/NAD(P)-binding domain"/>
    <property type="match status" value="1"/>
</dbReference>
<keyword evidence="6 14" id="KW-0560">Oxidoreductase</keyword>
<proteinExistence type="inferred from homology"/>
<dbReference type="PRINTS" id="PR00411">
    <property type="entry name" value="PNDRDTASEI"/>
</dbReference>
<dbReference type="SUPFAM" id="SSF55424">
    <property type="entry name" value="FAD/NAD-linked reductases, dimerisation (C-terminal) domain"/>
    <property type="match status" value="1"/>
</dbReference>
<accession>A0A323TQR6</accession>
<feature type="binding site" evidence="12">
    <location>
        <position position="277"/>
    </location>
    <ligand>
        <name>NAD(+)</name>
        <dbReference type="ChEBI" id="CHEBI:57540"/>
    </ligand>
</feature>
<keyword evidence="5 12" id="KW-0274">FAD</keyword>
<dbReference type="InterPro" id="IPR006258">
    <property type="entry name" value="Lipoamide_DH"/>
</dbReference>
<dbReference type="GO" id="GO:0004148">
    <property type="term" value="F:dihydrolipoyl dehydrogenase (NADH) activity"/>
    <property type="evidence" value="ECO:0007669"/>
    <property type="project" value="UniProtKB-EC"/>
</dbReference>
<feature type="active site" description="Proton acceptor" evidence="11">
    <location>
        <position position="450"/>
    </location>
</feature>
<evidence type="ECO:0000256" key="12">
    <source>
        <dbReference type="PIRSR" id="PIRSR000350-3"/>
    </source>
</evidence>
<evidence type="ECO:0000256" key="7">
    <source>
        <dbReference type="ARBA" id="ARBA00023027"/>
    </source>
</evidence>
<evidence type="ECO:0000256" key="10">
    <source>
        <dbReference type="ARBA" id="ARBA00049187"/>
    </source>
</evidence>
<dbReference type="PROSITE" id="PS00076">
    <property type="entry name" value="PYRIDINE_REDOX_1"/>
    <property type="match status" value="1"/>
</dbReference>
<evidence type="ECO:0000256" key="14">
    <source>
        <dbReference type="RuleBase" id="RU003692"/>
    </source>
</evidence>
<keyword evidence="18" id="KW-1185">Reference proteome</keyword>
<evidence type="ECO:0000256" key="9">
    <source>
        <dbReference type="ARBA" id="ARBA00023284"/>
    </source>
</evidence>
<dbReference type="GO" id="GO:0006103">
    <property type="term" value="P:2-oxoglutarate metabolic process"/>
    <property type="evidence" value="ECO:0007669"/>
    <property type="project" value="TreeGrafter"/>
</dbReference>
<gene>
    <name evidence="17" type="primary">lpdA</name>
    <name evidence="17" type="ORF">CR194_04770</name>
</gene>
<dbReference type="InterPro" id="IPR050151">
    <property type="entry name" value="Class-I_Pyr_Nuc-Dis_Oxidored"/>
</dbReference>
<comment type="catalytic activity">
    <reaction evidence="10 14">
        <text>N(6)-[(R)-dihydrolipoyl]-L-lysyl-[protein] + NAD(+) = N(6)-[(R)-lipoyl]-L-lysyl-[protein] + NADH + H(+)</text>
        <dbReference type="Rhea" id="RHEA:15045"/>
        <dbReference type="Rhea" id="RHEA-COMP:10474"/>
        <dbReference type="Rhea" id="RHEA-COMP:10475"/>
        <dbReference type="ChEBI" id="CHEBI:15378"/>
        <dbReference type="ChEBI" id="CHEBI:57540"/>
        <dbReference type="ChEBI" id="CHEBI:57945"/>
        <dbReference type="ChEBI" id="CHEBI:83099"/>
        <dbReference type="ChEBI" id="CHEBI:83100"/>
        <dbReference type="EC" id="1.8.1.4"/>
    </reaction>
</comment>
<dbReference type="PRINTS" id="PR00368">
    <property type="entry name" value="FADPNR"/>
</dbReference>
<feature type="domain" description="FAD/NAD(P)-binding" evidence="16">
    <location>
        <begin position="11"/>
        <end position="333"/>
    </location>
</feature>
<protein>
    <recommendedName>
        <fullName evidence="3 14">Dihydrolipoyl dehydrogenase</fullName>
        <ecNumber evidence="2 14">1.8.1.4</ecNumber>
    </recommendedName>
</protein>
<dbReference type="InterPro" id="IPR023753">
    <property type="entry name" value="FAD/NAD-binding_dom"/>
</dbReference>
<evidence type="ECO:0000313" key="18">
    <source>
        <dbReference type="Proteomes" id="UP000248214"/>
    </source>
</evidence>
<comment type="cofactor">
    <cofactor evidence="12 14">
        <name>FAD</name>
        <dbReference type="ChEBI" id="CHEBI:57692"/>
    </cofactor>
    <text evidence="12 14">Binds 1 FAD per subunit.</text>
</comment>
<comment type="similarity">
    <text evidence="1 14">Belongs to the class-I pyridine nucleotide-disulfide oxidoreductase family.</text>
</comment>
<dbReference type="InterPro" id="IPR036188">
    <property type="entry name" value="FAD/NAD-bd_sf"/>
</dbReference>
<dbReference type="InterPro" id="IPR001100">
    <property type="entry name" value="Pyr_nuc-diS_OxRdtase"/>
</dbReference>
<evidence type="ECO:0000256" key="6">
    <source>
        <dbReference type="ARBA" id="ARBA00023002"/>
    </source>
</evidence>
<dbReference type="PANTHER" id="PTHR22912:SF160">
    <property type="entry name" value="DIHYDROLIPOYL DEHYDROGENASE"/>
    <property type="match status" value="1"/>
</dbReference>
<evidence type="ECO:0000256" key="11">
    <source>
        <dbReference type="PIRSR" id="PIRSR000350-2"/>
    </source>
</evidence>
<dbReference type="InterPro" id="IPR012999">
    <property type="entry name" value="Pyr_OxRdtase_I_AS"/>
</dbReference>
<dbReference type="Gene3D" id="3.30.390.30">
    <property type="match status" value="1"/>
</dbReference>
<keyword evidence="4 14" id="KW-0285">Flavoprotein</keyword>
<evidence type="ECO:0000256" key="3">
    <source>
        <dbReference type="ARBA" id="ARBA00016961"/>
    </source>
</evidence>
<name>A0A323TQR6_9BACI</name>
<dbReference type="PANTHER" id="PTHR22912">
    <property type="entry name" value="DISULFIDE OXIDOREDUCTASE"/>
    <property type="match status" value="1"/>
</dbReference>
<sequence>MVVGEVAVEVDVVIIGGGPGGYSAAIRLGQLGKTVVLIEKDKLGGVCLNRGCIPSKALIHTAEKVDELHSLQDMGVDMSGERPKTDLKVWQEWKESITSKLSKGVHQLCDQHKGITIVKGEANFLSNNRIGVETGGDFEIYKFENAIIATGSRPIVPSFVGNPHPNILDSTSILALEDLPSSLTIVGGGYIGVEIGMALAKLGTVVTIIELSDSILPATAKTLSKEVMMRAKKIGMNIVTSAEVSKLTVSNDEVELNVSTKDGEQKIQSRKVLITVGRKPNTEDLGLNQLGIIVEDSGHIEVDEHCRTRQDNIFAIGDVTAGPALAHKASKEGKIAAEVISGLPSAMDTSLIPYVIFTDPQIAGVGMTEEEAKQKGYQIKKGKFPFSANGLALISKKPAGFAEVIVDADTHVLLGFHVVGSDASNLISEGTLALELGARVEDLALTIHPHPTLTEAWLEAAEAALGHAIHSVNR</sequence>
<dbReference type="Gene3D" id="3.50.50.60">
    <property type="entry name" value="FAD/NAD(P)-binding domain"/>
    <property type="match status" value="2"/>
</dbReference>
<evidence type="ECO:0000256" key="5">
    <source>
        <dbReference type="ARBA" id="ARBA00022827"/>
    </source>
</evidence>
<dbReference type="InterPro" id="IPR004099">
    <property type="entry name" value="Pyr_nucl-diS_OxRdtase_dimer"/>
</dbReference>
<keyword evidence="8" id="KW-1015">Disulfide bond</keyword>
<feature type="binding site" evidence="12">
    <location>
        <position position="210"/>
    </location>
    <ligand>
        <name>NAD(+)</name>
        <dbReference type="ChEBI" id="CHEBI:57540"/>
    </ligand>
</feature>
<dbReference type="Proteomes" id="UP000248214">
    <property type="component" value="Unassembled WGS sequence"/>
</dbReference>
<dbReference type="FunFam" id="3.30.390.30:FF:000001">
    <property type="entry name" value="Dihydrolipoyl dehydrogenase"/>
    <property type="match status" value="1"/>
</dbReference>
<dbReference type="PIRSF" id="PIRSF000350">
    <property type="entry name" value="Mercury_reductase_MerA"/>
    <property type="match status" value="1"/>
</dbReference>
<keyword evidence="12" id="KW-0547">Nucleotide-binding</keyword>
<comment type="miscellaneous">
    <text evidence="14">The active site is a redox-active disulfide bond.</text>
</comment>
<evidence type="ECO:0000256" key="1">
    <source>
        <dbReference type="ARBA" id="ARBA00007532"/>
    </source>
</evidence>
<keyword evidence="7 12" id="KW-0520">NAD</keyword>
<comment type="caution">
    <text evidence="17">The sequence shown here is derived from an EMBL/GenBank/DDBJ whole genome shotgun (WGS) entry which is preliminary data.</text>
</comment>
<dbReference type="InterPro" id="IPR016156">
    <property type="entry name" value="FAD/NAD-linked_Rdtase_dimer_sf"/>
</dbReference>
<evidence type="ECO:0000256" key="13">
    <source>
        <dbReference type="PIRSR" id="PIRSR000350-4"/>
    </source>
</evidence>
<evidence type="ECO:0000256" key="4">
    <source>
        <dbReference type="ARBA" id="ARBA00022630"/>
    </source>
</evidence>
<dbReference type="GO" id="GO:0050660">
    <property type="term" value="F:flavin adenine dinucleotide binding"/>
    <property type="evidence" value="ECO:0007669"/>
    <property type="project" value="InterPro"/>
</dbReference>
<dbReference type="Pfam" id="PF02852">
    <property type="entry name" value="Pyr_redox_dim"/>
    <property type="match status" value="1"/>
</dbReference>
<reference evidence="17 18" key="1">
    <citation type="submission" date="2017-10" db="EMBL/GenBank/DDBJ databases">
        <title>Bacillus sp. nov., a halophilic bacterium isolated from a Keqin Lake.</title>
        <authorList>
            <person name="Wang H."/>
        </authorList>
    </citation>
    <scope>NUCLEOTIDE SEQUENCE [LARGE SCALE GENOMIC DNA]</scope>
    <source>
        <strain evidence="17 18">KQ-12</strain>
    </source>
</reference>
<evidence type="ECO:0000256" key="2">
    <source>
        <dbReference type="ARBA" id="ARBA00012608"/>
    </source>
</evidence>
<feature type="binding site" evidence="12">
    <location>
        <begin position="187"/>
        <end position="194"/>
    </location>
    <ligand>
        <name>NAD(+)</name>
        <dbReference type="ChEBI" id="CHEBI:57540"/>
    </ligand>
</feature>
<dbReference type="EMBL" id="PDOD01000001">
    <property type="protein sequence ID" value="PYZ94843.1"/>
    <property type="molecule type" value="Genomic_DNA"/>
</dbReference>
<evidence type="ECO:0000256" key="8">
    <source>
        <dbReference type="ARBA" id="ARBA00023157"/>
    </source>
</evidence>
<feature type="disulfide bond" description="Redox-active" evidence="13">
    <location>
        <begin position="47"/>
        <end position="52"/>
    </location>
</feature>
<organism evidence="17 18">
    <name type="scientific">Salipaludibacillus keqinensis</name>
    <dbReference type="NCBI Taxonomy" id="2045207"/>
    <lineage>
        <taxon>Bacteria</taxon>
        <taxon>Bacillati</taxon>
        <taxon>Bacillota</taxon>
        <taxon>Bacilli</taxon>
        <taxon>Bacillales</taxon>
        <taxon>Bacillaceae</taxon>
    </lineage>
</organism>